<proteinExistence type="predicted"/>
<dbReference type="InterPro" id="IPR005509">
    <property type="entry name" value="AfsA_hotdog_dom"/>
</dbReference>
<feature type="domain" description="A-factor biosynthesis hotdog" evidence="1">
    <location>
        <begin position="27"/>
        <end position="163"/>
    </location>
</feature>
<evidence type="ECO:0000313" key="2">
    <source>
        <dbReference type="EMBL" id="GLK13319.1"/>
    </source>
</evidence>
<dbReference type="EMBL" id="BSEV01000021">
    <property type="protein sequence ID" value="GLK13319.1"/>
    <property type="molecule type" value="Genomic_DNA"/>
</dbReference>
<organism evidence="2 3">
    <name type="scientific">Streptosporangium carneum</name>
    <dbReference type="NCBI Taxonomy" id="47481"/>
    <lineage>
        <taxon>Bacteria</taxon>
        <taxon>Bacillati</taxon>
        <taxon>Actinomycetota</taxon>
        <taxon>Actinomycetes</taxon>
        <taxon>Streptosporangiales</taxon>
        <taxon>Streptosporangiaceae</taxon>
        <taxon>Streptosporangium</taxon>
    </lineage>
</organism>
<dbReference type="RefSeq" id="WP_271221605.1">
    <property type="nucleotide sequence ID" value="NZ_BAAAVD010000035.1"/>
</dbReference>
<protein>
    <recommendedName>
        <fullName evidence="1">A-factor biosynthesis hotdog domain-containing protein</fullName>
    </recommendedName>
</protein>
<name>A0A9W6I8W2_9ACTN</name>
<comment type="caution">
    <text evidence="2">The sequence shown here is derived from an EMBL/GenBank/DDBJ whole genome shotgun (WGS) entry which is preliminary data.</text>
</comment>
<gene>
    <name evidence="2" type="ORF">GCM10017600_67300</name>
</gene>
<dbReference type="Pfam" id="PF03756">
    <property type="entry name" value="AfsA"/>
    <property type="match status" value="2"/>
</dbReference>
<reference evidence="2" key="2">
    <citation type="submission" date="2023-01" db="EMBL/GenBank/DDBJ databases">
        <authorList>
            <person name="Sun Q."/>
            <person name="Evtushenko L."/>
        </authorList>
    </citation>
    <scope>NUCLEOTIDE SEQUENCE</scope>
    <source>
        <strain evidence="2">VKM Ac-2007</strain>
    </source>
</reference>
<evidence type="ECO:0000313" key="3">
    <source>
        <dbReference type="Proteomes" id="UP001143474"/>
    </source>
</evidence>
<keyword evidence="3" id="KW-1185">Reference proteome</keyword>
<evidence type="ECO:0000259" key="1">
    <source>
        <dbReference type="Pfam" id="PF03756"/>
    </source>
</evidence>
<accession>A0A9W6I8W2</accession>
<dbReference type="AlphaFoldDB" id="A0A9W6I8W2"/>
<dbReference type="Proteomes" id="UP001143474">
    <property type="component" value="Unassembled WGS sequence"/>
</dbReference>
<sequence>MTVNTGAAEDLVLSEELSFGRTVERRLVHRASVAEVFVTDLVPAGESRFLAAAQLPLSHGYYSDHLARPALFDPLLILEAGRQAGIAGAHLLGLPPDTTMMVNTFSLDLPDPSVLRAGRRPGELRIDNRFETIRVRAGKVRKGAVRQDLSIDGVPAGTHTMEVQIVTHAEHEALRNVLRGAPAPLTGDLDDVPDPRQAEPHQVGRVSPMNVVISQVERGPSSVTARVTPRFGNRAIFDHDYDHLPAMTLTEAARQLAIVAAGDVGAWPVTVSGSFGRFAELDQPVLAAATRTDAGDGAVTVNVAFIQEAITIAESTMVMVPR</sequence>
<reference evidence="2" key="1">
    <citation type="journal article" date="2014" name="Int. J. Syst. Evol. Microbiol.">
        <title>Complete genome sequence of Corynebacterium casei LMG S-19264T (=DSM 44701T), isolated from a smear-ripened cheese.</title>
        <authorList>
            <consortium name="US DOE Joint Genome Institute (JGI-PGF)"/>
            <person name="Walter F."/>
            <person name="Albersmeier A."/>
            <person name="Kalinowski J."/>
            <person name="Ruckert C."/>
        </authorList>
    </citation>
    <scope>NUCLEOTIDE SEQUENCE</scope>
    <source>
        <strain evidence="2">VKM Ac-2007</strain>
    </source>
</reference>
<feature type="domain" description="A-factor biosynthesis hotdog" evidence="1">
    <location>
        <begin position="203"/>
        <end position="318"/>
    </location>
</feature>